<dbReference type="GeneID" id="125177679"/>
<dbReference type="OrthoDB" id="120976at2759"/>
<keyword evidence="2" id="KW-1185">Reference proteome</keyword>
<name>A0A979FFZ0_HYAAZ</name>
<protein>
    <submittedName>
        <fullName evidence="3">Uncharacterized protein LOC125177679</fullName>
    </submittedName>
</protein>
<dbReference type="KEGG" id="hazt:125177679"/>
<dbReference type="SUPFAM" id="SSF52540">
    <property type="entry name" value="P-loop containing nucleoside triphosphate hydrolases"/>
    <property type="match status" value="1"/>
</dbReference>
<dbReference type="AlphaFoldDB" id="A0A979FFZ0"/>
<accession>A0A979FFZ0</accession>
<evidence type="ECO:0000313" key="3">
    <source>
        <dbReference type="RefSeq" id="XP_047735831.1"/>
    </source>
</evidence>
<organism evidence="2 3">
    <name type="scientific">Hyalella azteca</name>
    <name type="common">Amphipod</name>
    <dbReference type="NCBI Taxonomy" id="294128"/>
    <lineage>
        <taxon>Eukaryota</taxon>
        <taxon>Metazoa</taxon>
        <taxon>Ecdysozoa</taxon>
        <taxon>Arthropoda</taxon>
        <taxon>Crustacea</taxon>
        <taxon>Multicrustacea</taxon>
        <taxon>Malacostraca</taxon>
        <taxon>Eumalacostraca</taxon>
        <taxon>Peracarida</taxon>
        <taxon>Amphipoda</taxon>
        <taxon>Senticaudata</taxon>
        <taxon>Talitrida</taxon>
        <taxon>Talitroidea</taxon>
        <taxon>Hyalellidae</taxon>
        <taxon>Hyalella</taxon>
    </lineage>
</organism>
<sequence length="549" mass="62816">MKKVLEESTNSSGFDVALLFSLICAFHEISPRKDSKEEQEAFASFKEVKELRNVIMHNTSDLEDQGKVEEIKTALTQLVTKSSITYEVSESDTNKVLKDIKKRIKQILTPIVISQFEDNQVPKEKLRAYVITQILIEGKRACRDYFKCILKEKLLFDTKTSQSTDLFNGMKIFENLEFVEHNKPESSNSQPVDSSQLLSMDAQVVILIGATGCGKTTLLKNLTLQFYEAAKNENYLSPFQLLIYYDCSDRAATSLEDVVEHCLRKMCLELSASEIVQGILSLKTLFLVKGCDDLNRDSSRVLEDLLRKVRFTECKILISTISQQVPELSSLVKKLGLNETGFRMKPIKNPNDQKTLLLSYCGTQIEDKKKEELLKKFNELNKNVRDCFQSPVSLQYLCQELLKDKPRLCKTTKVTKVAPDLYLLYRKLLECKLQRQGTFNCKGLSDDLLVVIGEFAVQQIHSRMNTISEEQLSRLERLCRQELKNYDAAGSVSAHLAADIVLIQKGNTHSFQHESVQEYFAAKYIVRRMCDTPDSLESIMMWRPNPTRR</sequence>
<dbReference type="PROSITE" id="PS50837">
    <property type="entry name" value="NACHT"/>
    <property type="match status" value="1"/>
</dbReference>
<dbReference type="InterPro" id="IPR007111">
    <property type="entry name" value="NACHT_NTPase"/>
</dbReference>
<dbReference type="InterPro" id="IPR027417">
    <property type="entry name" value="P-loop_NTPase"/>
</dbReference>
<dbReference type="Pfam" id="PF05729">
    <property type="entry name" value="NACHT"/>
    <property type="match status" value="1"/>
</dbReference>
<reference evidence="3" key="1">
    <citation type="submission" date="2025-08" db="UniProtKB">
        <authorList>
            <consortium name="RefSeq"/>
        </authorList>
    </citation>
    <scope>IDENTIFICATION</scope>
    <source>
        <tissue evidence="3">Whole organism</tissue>
    </source>
</reference>
<evidence type="ECO:0000259" key="1">
    <source>
        <dbReference type="PROSITE" id="PS50837"/>
    </source>
</evidence>
<evidence type="ECO:0000313" key="2">
    <source>
        <dbReference type="Proteomes" id="UP000694843"/>
    </source>
</evidence>
<dbReference type="Gene3D" id="3.40.50.300">
    <property type="entry name" value="P-loop containing nucleotide triphosphate hydrolases"/>
    <property type="match status" value="1"/>
</dbReference>
<feature type="domain" description="NACHT" evidence="1">
    <location>
        <begin position="203"/>
        <end position="320"/>
    </location>
</feature>
<dbReference type="Proteomes" id="UP000694843">
    <property type="component" value="Unplaced"/>
</dbReference>
<dbReference type="RefSeq" id="XP_047735831.1">
    <property type="nucleotide sequence ID" value="XM_047879875.1"/>
</dbReference>
<proteinExistence type="predicted"/>
<gene>
    <name evidence="3" type="primary">LOC125177679</name>
</gene>